<feature type="transmembrane region" description="Helical" evidence="6">
    <location>
        <begin position="186"/>
        <end position="210"/>
    </location>
</feature>
<feature type="transmembrane region" description="Helical" evidence="6">
    <location>
        <begin position="125"/>
        <end position="142"/>
    </location>
</feature>
<keyword evidence="3 6" id="KW-0812">Transmembrane</keyword>
<protein>
    <submittedName>
        <fullName evidence="8">DMT family transporter</fullName>
    </submittedName>
</protein>
<organism evidence="8 9">
    <name type="scientific">Undibacterium rugosum</name>
    <dbReference type="NCBI Taxonomy" id="2762291"/>
    <lineage>
        <taxon>Bacteria</taxon>
        <taxon>Pseudomonadati</taxon>
        <taxon>Pseudomonadota</taxon>
        <taxon>Betaproteobacteria</taxon>
        <taxon>Burkholderiales</taxon>
        <taxon>Oxalobacteraceae</taxon>
        <taxon>Undibacterium</taxon>
    </lineage>
</organism>
<dbReference type="InterPro" id="IPR037185">
    <property type="entry name" value="EmrE-like"/>
</dbReference>
<dbReference type="Pfam" id="PF00892">
    <property type="entry name" value="EamA"/>
    <property type="match status" value="2"/>
</dbReference>
<dbReference type="InterPro" id="IPR050638">
    <property type="entry name" value="AA-Vitamin_Transporters"/>
</dbReference>
<reference evidence="8" key="1">
    <citation type="submission" date="2020-08" db="EMBL/GenBank/DDBJ databases">
        <title>Novel species isolated from subtropical streams in China.</title>
        <authorList>
            <person name="Lu H."/>
        </authorList>
    </citation>
    <scope>NUCLEOTIDE SEQUENCE</scope>
    <source>
        <strain evidence="8">CY7W</strain>
    </source>
</reference>
<evidence type="ECO:0000313" key="9">
    <source>
        <dbReference type="Proteomes" id="UP000612361"/>
    </source>
</evidence>
<feature type="transmembrane region" description="Helical" evidence="6">
    <location>
        <begin position="285"/>
        <end position="305"/>
    </location>
</feature>
<dbReference type="InterPro" id="IPR000620">
    <property type="entry name" value="EamA_dom"/>
</dbReference>
<evidence type="ECO:0000256" key="3">
    <source>
        <dbReference type="ARBA" id="ARBA00022692"/>
    </source>
</evidence>
<name>A0A923HX62_9BURK</name>
<evidence type="ECO:0000256" key="2">
    <source>
        <dbReference type="ARBA" id="ARBA00022475"/>
    </source>
</evidence>
<keyword evidence="9" id="KW-1185">Reference proteome</keyword>
<feature type="transmembrane region" description="Helical" evidence="6">
    <location>
        <begin position="154"/>
        <end position="174"/>
    </location>
</feature>
<dbReference type="EMBL" id="JACOGG010000001">
    <property type="protein sequence ID" value="MBC3933818.1"/>
    <property type="molecule type" value="Genomic_DNA"/>
</dbReference>
<dbReference type="RefSeq" id="WP_186879468.1">
    <property type="nucleotide sequence ID" value="NZ_JACOGG010000001.1"/>
</dbReference>
<evidence type="ECO:0000313" key="8">
    <source>
        <dbReference type="EMBL" id="MBC3933818.1"/>
    </source>
</evidence>
<feature type="transmembrane region" description="Helical" evidence="6">
    <location>
        <begin position="230"/>
        <end position="250"/>
    </location>
</feature>
<feature type="domain" description="EamA" evidence="7">
    <location>
        <begin position="3"/>
        <end position="116"/>
    </location>
</feature>
<evidence type="ECO:0000256" key="5">
    <source>
        <dbReference type="ARBA" id="ARBA00023136"/>
    </source>
</evidence>
<dbReference type="SUPFAM" id="SSF103481">
    <property type="entry name" value="Multidrug resistance efflux transporter EmrE"/>
    <property type="match status" value="2"/>
</dbReference>
<proteinExistence type="predicted"/>
<evidence type="ECO:0000256" key="1">
    <source>
        <dbReference type="ARBA" id="ARBA00004651"/>
    </source>
</evidence>
<dbReference type="GO" id="GO:0005886">
    <property type="term" value="C:plasma membrane"/>
    <property type="evidence" value="ECO:0007669"/>
    <property type="project" value="UniProtKB-SubCell"/>
</dbReference>
<keyword evidence="2" id="KW-1003">Cell membrane</keyword>
<feature type="transmembrane region" description="Helical" evidence="6">
    <location>
        <begin position="262"/>
        <end position="279"/>
    </location>
</feature>
<comment type="subcellular location">
    <subcellularLocation>
        <location evidence="1">Cell membrane</location>
        <topology evidence="1">Multi-pass membrane protein</topology>
    </subcellularLocation>
</comment>
<feature type="transmembrane region" description="Helical" evidence="6">
    <location>
        <begin position="63"/>
        <end position="81"/>
    </location>
</feature>
<feature type="domain" description="EamA" evidence="7">
    <location>
        <begin position="158"/>
        <end position="302"/>
    </location>
</feature>
<feature type="transmembrane region" description="Helical" evidence="6">
    <location>
        <begin position="5"/>
        <end position="25"/>
    </location>
</feature>
<feature type="transmembrane region" description="Helical" evidence="6">
    <location>
        <begin position="93"/>
        <end position="113"/>
    </location>
</feature>
<dbReference type="Proteomes" id="UP000612361">
    <property type="component" value="Unassembled WGS sequence"/>
</dbReference>
<evidence type="ECO:0000256" key="4">
    <source>
        <dbReference type="ARBA" id="ARBA00022989"/>
    </source>
</evidence>
<feature type="transmembrane region" description="Helical" evidence="6">
    <location>
        <begin position="31"/>
        <end position="51"/>
    </location>
</feature>
<comment type="caution">
    <text evidence="8">The sequence shown here is derived from an EMBL/GenBank/DDBJ whole genome shotgun (WGS) entry which is preliminary data.</text>
</comment>
<gene>
    <name evidence="8" type="ORF">H8K47_00465</name>
</gene>
<evidence type="ECO:0000256" key="6">
    <source>
        <dbReference type="SAM" id="Phobius"/>
    </source>
</evidence>
<sequence length="310" mass="33953">MLSGILAALSAGIVWGLVFVTPLILPDYAGIQLSFGRYLAFGLIALLPAWLDRRQMRLLTRKDWLCAFLLALVGNLIYYAALASAIQLAGAPLPTLIIGTLPVVIAICAKLFATEGDHSVAWRHLLLPLGLIAGGLALVNSTELAQLHPGQWHAYWQGGLLACIALAAWTWYPLQNSHYLQQHTHISATTWSTAQGLATLPLAAVGMLFYVWMQDGSLPIYARLCGPQPLRYVCLMLVLGFFASWLGTLLWNYASQQLPRGLSGQLIVFETLAALTYAYCWRQEWPAPAILLGVVLLVLGIMTALKRFQS</sequence>
<dbReference type="PANTHER" id="PTHR32322:SF18">
    <property type="entry name" value="S-ADENOSYLMETHIONINE_S-ADENOSYLHOMOCYSTEINE TRANSPORTER"/>
    <property type="match status" value="1"/>
</dbReference>
<keyword evidence="5 6" id="KW-0472">Membrane</keyword>
<keyword evidence="4 6" id="KW-1133">Transmembrane helix</keyword>
<accession>A0A923HX62</accession>
<evidence type="ECO:0000259" key="7">
    <source>
        <dbReference type="Pfam" id="PF00892"/>
    </source>
</evidence>
<dbReference type="PANTHER" id="PTHR32322">
    <property type="entry name" value="INNER MEMBRANE TRANSPORTER"/>
    <property type="match status" value="1"/>
</dbReference>
<dbReference type="AlphaFoldDB" id="A0A923HX62"/>